<sequence length="205" mass="22271">MFVLTVDQRSSRRDVDRVEEVLRDLASAPLVRGFERTAGDEIQAVTDDPQLLVHLALELLRREYWSVGIGIGPVEEPLPAQTRAGRGPAFEAARIAVERAKKAPARISVEQAPADGDLAELAADIDGALTMLGTIMLRQTPDGRAAIALMDDGLTQVAAAERLGITKQAMSKRLLTAGWQAELAGRRLAQRLLVRAQTYTARTTH</sequence>
<name>A0A652YMN1_NOCGL</name>
<reference evidence="1" key="1">
    <citation type="submission" date="2019-07" db="EMBL/GenBank/DDBJ databases">
        <title>Genomic Encyclopedia of Type Strains, Phase IV (KMG-IV): sequencing the most valuable type-strain genomes for metagenomic binning, comparative biology and taxonomic classification.</title>
        <authorList>
            <person name="Goeker M."/>
        </authorList>
    </citation>
    <scope>NUCLEOTIDE SEQUENCE</scope>
    <source>
        <strain evidence="1">DSM 44596</strain>
    </source>
</reference>
<dbReference type="AlphaFoldDB" id="A0A652YMN1"/>
<evidence type="ECO:0000313" key="1">
    <source>
        <dbReference type="EMBL" id="TYQ03126.1"/>
    </source>
</evidence>
<proteinExistence type="predicted"/>
<protein>
    <recommendedName>
        <fullName evidence="2">SatD family protein</fullName>
    </recommendedName>
</protein>
<gene>
    <name evidence="1" type="ORF">FNL38_105276</name>
</gene>
<dbReference type="EMBL" id="VNIQ01000005">
    <property type="protein sequence ID" value="TYQ03126.1"/>
    <property type="molecule type" value="Genomic_DNA"/>
</dbReference>
<comment type="caution">
    <text evidence="1">The sequence shown here is derived from an EMBL/GenBank/DDBJ whole genome shotgun (WGS) entry which is preliminary data.</text>
</comment>
<evidence type="ECO:0008006" key="2">
    <source>
        <dbReference type="Google" id="ProtNLM"/>
    </source>
</evidence>
<organism evidence="1">
    <name type="scientific">Nocardia globerula</name>
    <dbReference type="NCBI Taxonomy" id="1818"/>
    <lineage>
        <taxon>Bacteria</taxon>
        <taxon>Bacillati</taxon>
        <taxon>Actinomycetota</taxon>
        <taxon>Actinomycetes</taxon>
        <taxon>Mycobacteriales</taxon>
        <taxon>Nocardiaceae</taxon>
        <taxon>Nocardia</taxon>
    </lineage>
</organism>
<accession>A0A652YMN1</accession>